<dbReference type="AlphaFoldDB" id="A0ABD3RL53"/>
<dbReference type="EMBL" id="JBJXBP010000008">
    <property type="protein sequence ID" value="KAL3812506.1"/>
    <property type="molecule type" value="Genomic_DNA"/>
</dbReference>
<keyword evidence="2" id="KW-1185">Reference proteome</keyword>
<proteinExistence type="predicted"/>
<reference evidence="1 2" key="1">
    <citation type="submission" date="2024-12" db="EMBL/GenBank/DDBJ databases">
        <title>The unique morphological basis and parallel evolutionary history of personate flowers in Penstemon.</title>
        <authorList>
            <person name="Depatie T.H."/>
            <person name="Wessinger C.A."/>
        </authorList>
    </citation>
    <scope>NUCLEOTIDE SEQUENCE [LARGE SCALE GENOMIC DNA]</scope>
    <source>
        <strain evidence="1">WTNN_2</strain>
        <tissue evidence="1">Leaf</tissue>
    </source>
</reference>
<evidence type="ECO:0000313" key="1">
    <source>
        <dbReference type="EMBL" id="KAL3812506.1"/>
    </source>
</evidence>
<organism evidence="1 2">
    <name type="scientific">Penstemon smallii</name>
    <dbReference type="NCBI Taxonomy" id="265156"/>
    <lineage>
        <taxon>Eukaryota</taxon>
        <taxon>Viridiplantae</taxon>
        <taxon>Streptophyta</taxon>
        <taxon>Embryophyta</taxon>
        <taxon>Tracheophyta</taxon>
        <taxon>Spermatophyta</taxon>
        <taxon>Magnoliopsida</taxon>
        <taxon>eudicotyledons</taxon>
        <taxon>Gunneridae</taxon>
        <taxon>Pentapetalae</taxon>
        <taxon>asterids</taxon>
        <taxon>lamiids</taxon>
        <taxon>Lamiales</taxon>
        <taxon>Plantaginaceae</taxon>
        <taxon>Cheloneae</taxon>
        <taxon>Penstemon</taxon>
    </lineage>
</organism>
<accession>A0ABD3RL53</accession>
<evidence type="ECO:0000313" key="2">
    <source>
        <dbReference type="Proteomes" id="UP001634393"/>
    </source>
</evidence>
<comment type="caution">
    <text evidence="1">The sequence shown here is derived from an EMBL/GenBank/DDBJ whole genome shotgun (WGS) entry which is preliminary data.</text>
</comment>
<dbReference type="Proteomes" id="UP001634393">
    <property type="component" value="Unassembled WGS sequence"/>
</dbReference>
<gene>
    <name evidence="1" type="ORF">ACJIZ3_013774</name>
</gene>
<sequence>MDVLAFNVACIPALVMLINSPVSGSLATVAVRPAADEDFPDV</sequence>
<name>A0ABD3RL53_9LAMI</name>
<protein>
    <submittedName>
        <fullName evidence="1">Uncharacterized protein</fullName>
    </submittedName>
</protein>